<dbReference type="SUPFAM" id="SSF82708">
    <property type="entry name" value="R3H domain"/>
    <property type="match status" value="1"/>
</dbReference>
<dbReference type="CDD" id="cd02414">
    <property type="entry name" value="KH-II_Jag"/>
    <property type="match status" value="1"/>
</dbReference>
<dbReference type="InterPro" id="IPR001374">
    <property type="entry name" value="R3H_dom"/>
</dbReference>
<dbReference type="RefSeq" id="WP_038064488.1">
    <property type="nucleotide sequence ID" value="NZ_JPSL02000035.1"/>
</dbReference>
<dbReference type="PANTHER" id="PTHR35800">
    <property type="entry name" value="PROTEIN JAG"/>
    <property type="match status" value="1"/>
</dbReference>
<organism evidence="2 3">
    <name type="scientific">Thermus filiformis</name>
    <dbReference type="NCBI Taxonomy" id="276"/>
    <lineage>
        <taxon>Bacteria</taxon>
        <taxon>Thermotogati</taxon>
        <taxon>Deinococcota</taxon>
        <taxon>Deinococci</taxon>
        <taxon>Thermales</taxon>
        <taxon>Thermaceae</taxon>
        <taxon>Thermus</taxon>
    </lineage>
</organism>
<dbReference type="AlphaFoldDB" id="A0A0A2WU50"/>
<dbReference type="Gene3D" id="3.30.300.20">
    <property type="match status" value="1"/>
</dbReference>
<evidence type="ECO:0000313" key="3">
    <source>
        <dbReference type="Proteomes" id="UP000030364"/>
    </source>
</evidence>
<feature type="domain" description="R3H" evidence="1">
    <location>
        <begin position="117"/>
        <end position="183"/>
    </location>
</feature>
<dbReference type="InterPro" id="IPR038008">
    <property type="entry name" value="Jag_KH"/>
</dbReference>
<keyword evidence="2" id="KW-0238">DNA-binding</keyword>
<comment type="caution">
    <text evidence="2">The sequence shown here is derived from an EMBL/GenBank/DDBJ whole genome shotgun (WGS) entry which is preliminary data.</text>
</comment>
<evidence type="ECO:0000313" key="2">
    <source>
        <dbReference type="EMBL" id="KGQ21840.1"/>
    </source>
</evidence>
<protein>
    <submittedName>
        <fullName evidence="2">DNA-binding protein</fullName>
    </submittedName>
</protein>
<dbReference type="Gene3D" id="3.30.1370.50">
    <property type="entry name" value="R3H-like domain"/>
    <property type="match status" value="1"/>
</dbReference>
<dbReference type="OrthoDB" id="9794483at2"/>
<name>A0A0A2WU50_THEFI</name>
<proteinExistence type="predicted"/>
<dbReference type="STRING" id="276.THFILI_01280"/>
<dbReference type="EMBL" id="JPSL02000035">
    <property type="protein sequence ID" value="KGQ21840.1"/>
    <property type="molecule type" value="Genomic_DNA"/>
</dbReference>
<accession>A0A0A2WU50</accession>
<dbReference type="GO" id="GO:0003677">
    <property type="term" value="F:DNA binding"/>
    <property type="evidence" value="ECO:0007669"/>
    <property type="project" value="UniProtKB-KW"/>
</dbReference>
<gene>
    <name evidence="2" type="ORF">THFILI_01280</name>
</gene>
<reference evidence="2 3" key="1">
    <citation type="journal article" date="2015" name="Genome Announc.">
        <title>Draft Genome Sequence of the Thermophile Thermus filiformis ATCC 43280, Producer of Carotenoid-(Di)glucoside-Branched Fatty Acid (Di)esters and Source of Hyperthermostable Enzymes of Biotechnological Interest.</title>
        <authorList>
            <person name="Mandelli F."/>
            <person name="Oliveira Ramires B."/>
            <person name="Couger M.B."/>
            <person name="Paixao D.A."/>
            <person name="Camilo C.M."/>
            <person name="Polikarpov I."/>
            <person name="Prade R."/>
            <person name="Riano-Pachon D.M."/>
            <person name="Squina F.M."/>
        </authorList>
    </citation>
    <scope>NUCLEOTIDE SEQUENCE [LARGE SCALE GENOMIC DNA]</scope>
    <source>
        <strain evidence="2 3">ATCC 43280</strain>
    </source>
</reference>
<dbReference type="GO" id="GO:0003723">
    <property type="term" value="F:RNA binding"/>
    <property type="evidence" value="ECO:0007669"/>
    <property type="project" value="InterPro"/>
</dbReference>
<dbReference type="InterPro" id="IPR036867">
    <property type="entry name" value="R3H_dom_sf"/>
</dbReference>
<dbReference type="InterPro" id="IPR034079">
    <property type="entry name" value="R3H_KhpB"/>
</dbReference>
<dbReference type="Pfam" id="PF01424">
    <property type="entry name" value="R3H"/>
    <property type="match status" value="1"/>
</dbReference>
<dbReference type="SMART" id="SM00393">
    <property type="entry name" value="R3H"/>
    <property type="match status" value="1"/>
</dbReference>
<sequence length="192" mass="21521">MDERKKNLDDLLSDLGVLEEGLPQVELKEKAAPEKGPKEALEEFLVGLLLHLDPRHSVEVRQEGEVLKAEVLGGDLGRLIGKEGRTLKAVEYLASVYLAKRFGGSHRVQLDAAGYRKRQEERLRKLALEAALQVELSQTPLHLPPMRPSERRVIHMLLKHHPKVTTESQGEGEERHVVIYPRAVSEAPGEEA</sequence>
<keyword evidence="3" id="KW-1185">Reference proteome</keyword>
<dbReference type="PATRIC" id="fig|276.5.peg.1357"/>
<dbReference type="PANTHER" id="PTHR35800:SF1">
    <property type="entry name" value="RNA-BINDING PROTEIN KHPB"/>
    <property type="match status" value="1"/>
</dbReference>
<dbReference type="CDD" id="cd02644">
    <property type="entry name" value="R3H_jag"/>
    <property type="match status" value="1"/>
</dbReference>
<dbReference type="InterPro" id="IPR015946">
    <property type="entry name" value="KH_dom-like_a/b"/>
</dbReference>
<evidence type="ECO:0000259" key="1">
    <source>
        <dbReference type="PROSITE" id="PS51061"/>
    </source>
</evidence>
<dbReference type="InterPro" id="IPR039247">
    <property type="entry name" value="KhpB"/>
</dbReference>
<dbReference type="Proteomes" id="UP000030364">
    <property type="component" value="Unassembled WGS sequence"/>
</dbReference>
<dbReference type="Pfam" id="PF13083">
    <property type="entry name" value="KH_KhpA-B"/>
    <property type="match status" value="1"/>
</dbReference>
<dbReference type="PROSITE" id="PS51061">
    <property type="entry name" value="R3H"/>
    <property type="match status" value="1"/>
</dbReference>